<accession>A0A1Y2BVQ1</accession>
<proteinExistence type="predicted"/>
<keyword evidence="3" id="KW-1185">Reference proteome</keyword>
<feature type="compositionally biased region" description="Polar residues" evidence="1">
    <location>
        <begin position="43"/>
        <end position="52"/>
    </location>
</feature>
<dbReference type="Proteomes" id="UP000193642">
    <property type="component" value="Unassembled WGS sequence"/>
</dbReference>
<evidence type="ECO:0000313" key="2">
    <source>
        <dbReference type="EMBL" id="ORY38852.1"/>
    </source>
</evidence>
<dbReference type="AlphaFoldDB" id="A0A1Y2BVQ1"/>
<comment type="caution">
    <text evidence="2">The sequence shown here is derived from an EMBL/GenBank/DDBJ whole genome shotgun (WGS) entry which is preliminary data.</text>
</comment>
<gene>
    <name evidence="2" type="ORF">BCR33DRAFT_422210</name>
</gene>
<protein>
    <submittedName>
        <fullName evidence="2">Uncharacterized protein</fullName>
    </submittedName>
</protein>
<feature type="region of interest" description="Disordered" evidence="1">
    <location>
        <begin position="28"/>
        <end position="52"/>
    </location>
</feature>
<sequence length="157" mass="17132">MTLSYTSTSQQPHYRRIRIHCHHILASENPNHDVPHYKERSRQQTSLSTNSGIRTEDATHELNYKKIISMCCNLEVEQIDAAMLEVLLAAVESDDNGTGAIAPGSEPVVPPAPVLDTTMADVEGDDILAGLLDADQHQQVDAALDGLLFKVTSLSSI</sequence>
<dbReference type="EMBL" id="MCGO01000042">
    <property type="protein sequence ID" value="ORY38852.1"/>
    <property type="molecule type" value="Genomic_DNA"/>
</dbReference>
<evidence type="ECO:0000313" key="3">
    <source>
        <dbReference type="Proteomes" id="UP000193642"/>
    </source>
</evidence>
<dbReference type="OrthoDB" id="6718656at2759"/>
<organism evidence="2 3">
    <name type="scientific">Rhizoclosmatium globosum</name>
    <dbReference type="NCBI Taxonomy" id="329046"/>
    <lineage>
        <taxon>Eukaryota</taxon>
        <taxon>Fungi</taxon>
        <taxon>Fungi incertae sedis</taxon>
        <taxon>Chytridiomycota</taxon>
        <taxon>Chytridiomycota incertae sedis</taxon>
        <taxon>Chytridiomycetes</taxon>
        <taxon>Chytridiales</taxon>
        <taxon>Chytriomycetaceae</taxon>
        <taxon>Rhizoclosmatium</taxon>
    </lineage>
</organism>
<feature type="compositionally biased region" description="Basic and acidic residues" evidence="1">
    <location>
        <begin position="30"/>
        <end position="42"/>
    </location>
</feature>
<reference evidence="2 3" key="1">
    <citation type="submission" date="2016-07" db="EMBL/GenBank/DDBJ databases">
        <title>Pervasive Adenine N6-methylation of Active Genes in Fungi.</title>
        <authorList>
            <consortium name="DOE Joint Genome Institute"/>
            <person name="Mondo S.J."/>
            <person name="Dannebaum R.O."/>
            <person name="Kuo R.C."/>
            <person name="Labutti K."/>
            <person name="Haridas S."/>
            <person name="Kuo A."/>
            <person name="Salamov A."/>
            <person name="Ahrendt S.R."/>
            <person name="Lipzen A."/>
            <person name="Sullivan W."/>
            <person name="Andreopoulos W.B."/>
            <person name="Clum A."/>
            <person name="Lindquist E."/>
            <person name="Daum C."/>
            <person name="Ramamoorthy G.K."/>
            <person name="Gryganskyi A."/>
            <person name="Culley D."/>
            <person name="Magnuson J.K."/>
            <person name="James T.Y."/>
            <person name="O'Malley M.A."/>
            <person name="Stajich J.E."/>
            <person name="Spatafora J.W."/>
            <person name="Visel A."/>
            <person name="Grigoriev I.V."/>
        </authorList>
    </citation>
    <scope>NUCLEOTIDE SEQUENCE [LARGE SCALE GENOMIC DNA]</scope>
    <source>
        <strain evidence="2 3">JEL800</strain>
    </source>
</reference>
<name>A0A1Y2BVQ1_9FUNG</name>
<evidence type="ECO:0000256" key="1">
    <source>
        <dbReference type="SAM" id="MobiDB-lite"/>
    </source>
</evidence>